<sequence length="97" mass="10807">MLLCVHPALNGQKVKAARKAMANYLILPYARNIQDPTPGTPMFRLSVGPTLLFDIKGIMPCIFSQVEIPVGGKDVKPLELLRGVKRCADNFLLRIRF</sequence>
<dbReference type="EMBL" id="BLXT01005342">
    <property type="protein sequence ID" value="GFO22168.1"/>
    <property type="molecule type" value="Genomic_DNA"/>
</dbReference>
<protein>
    <submittedName>
        <fullName evidence="1">Uncharacterized protein</fullName>
    </submittedName>
</protein>
<dbReference type="Proteomes" id="UP000735302">
    <property type="component" value="Unassembled WGS sequence"/>
</dbReference>
<dbReference type="AlphaFoldDB" id="A0AAV4BTP6"/>
<name>A0AAV4BTP6_9GAST</name>
<evidence type="ECO:0000313" key="1">
    <source>
        <dbReference type="EMBL" id="GFO22168.1"/>
    </source>
</evidence>
<gene>
    <name evidence="1" type="ORF">PoB_004867300</name>
</gene>
<proteinExistence type="predicted"/>
<comment type="caution">
    <text evidence="1">The sequence shown here is derived from an EMBL/GenBank/DDBJ whole genome shotgun (WGS) entry which is preliminary data.</text>
</comment>
<organism evidence="1 2">
    <name type="scientific">Plakobranchus ocellatus</name>
    <dbReference type="NCBI Taxonomy" id="259542"/>
    <lineage>
        <taxon>Eukaryota</taxon>
        <taxon>Metazoa</taxon>
        <taxon>Spiralia</taxon>
        <taxon>Lophotrochozoa</taxon>
        <taxon>Mollusca</taxon>
        <taxon>Gastropoda</taxon>
        <taxon>Heterobranchia</taxon>
        <taxon>Euthyneura</taxon>
        <taxon>Panpulmonata</taxon>
        <taxon>Sacoglossa</taxon>
        <taxon>Placobranchoidea</taxon>
        <taxon>Plakobranchidae</taxon>
        <taxon>Plakobranchus</taxon>
    </lineage>
</organism>
<evidence type="ECO:0000313" key="2">
    <source>
        <dbReference type="Proteomes" id="UP000735302"/>
    </source>
</evidence>
<keyword evidence="2" id="KW-1185">Reference proteome</keyword>
<reference evidence="1 2" key="1">
    <citation type="journal article" date="2021" name="Elife">
        <title>Chloroplast acquisition without the gene transfer in kleptoplastic sea slugs, Plakobranchus ocellatus.</title>
        <authorList>
            <person name="Maeda T."/>
            <person name="Takahashi S."/>
            <person name="Yoshida T."/>
            <person name="Shimamura S."/>
            <person name="Takaki Y."/>
            <person name="Nagai Y."/>
            <person name="Toyoda A."/>
            <person name="Suzuki Y."/>
            <person name="Arimoto A."/>
            <person name="Ishii H."/>
            <person name="Satoh N."/>
            <person name="Nishiyama T."/>
            <person name="Hasebe M."/>
            <person name="Maruyama T."/>
            <person name="Minagawa J."/>
            <person name="Obokata J."/>
            <person name="Shigenobu S."/>
        </authorList>
    </citation>
    <scope>NUCLEOTIDE SEQUENCE [LARGE SCALE GENOMIC DNA]</scope>
</reference>
<accession>A0AAV4BTP6</accession>